<protein>
    <submittedName>
        <fullName evidence="2">Uncharacterized protein</fullName>
    </submittedName>
</protein>
<dbReference type="AlphaFoldDB" id="A0A453A3D3"/>
<reference evidence="3" key="1">
    <citation type="journal article" date="2014" name="Science">
        <title>Ancient hybridizations among the ancestral genomes of bread wheat.</title>
        <authorList>
            <consortium name="International Wheat Genome Sequencing Consortium,"/>
            <person name="Marcussen T."/>
            <person name="Sandve S.R."/>
            <person name="Heier L."/>
            <person name="Spannagl M."/>
            <person name="Pfeifer M."/>
            <person name="Jakobsen K.S."/>
            <person name="Wulff B.B."/>
            <person name="Steuernagel B."/>
            <person name="Mayer K.F."/>
            <person name="Olsen O.A."/>
        </authorList>
    </citation>
    <scope>NUCLEOTIDE SEQUENCE [LARGE SCALE GENOMIC DNA]</scope>
    <source>
        <strain evidence="3">cv. AL8/78</strain>
    </source>
</reference>
<sequence>SLLRSAHQPTNPGPDPRGGGRKWRWSSRGSTPGSSIPCCRSSR</sequence>
<dbReference type="Gramene" id="AET1Gv21024000.4">
    <property type="protein sequence ID" value="AET1Gv21024000.4"/>
    <property type="gene ID" value="AET1Gv21024000"/>
</dbReference>
<evidence type="ECO:0000313" key="2">
    <source>
        <dbReference type="EnsemblPlants" id="AET1Gv21024000.4"/>
    </source>
</evidence>
<reference evidence="2" key="5">
    <citation type="journal article" date="2021" name="G3 (Bethesda)">
        <title>Aegilops tauschii genome assembly Aet v5.0 features greater sequence contiguity and improved annotation.</title>
        <authorList>
            <person name="Wang L."/>
            <person name="Zhu T."/>
            <person name="Rodriguez J.C."/>
            <person name="Deal K.R."/>
            <person name="Dubcovsky J."/>
            <person name="McGuire P.E."/>
            <person name="Lux T."/>
            <person name="Spannagl M."/>
            <person name="Mayer K.F.X."/>
            <person name="Baldrich P."/>
            <person name="Meyers B.C."/>
            <person name="Huo N."/>
            <person name="Gu Y.Q."/>
            <person name="Zhou H."/>
            <person name="Devos K.M."/>
            <person name="Bennetzen J.L."/>
            <person name="Unver T."/>
            <person name="Budak H."/>
            <person name="Gulick P.J."/>
            <person name="Galiba G."/>
            <person name="Kalapos B."/>
            <person name="Nelson D.R."/>
            <person name="Li P."/>
            <person name="You F.M."/>
            <person name="Luo M.C."/>
            <person name="Dvorak J."/>
        </authorList>
    </citation>
    <scope>NUCLEOTIDE SEQUENCE [LARGE SCALE GENOMIC DNA]</scope>
    <source>
        <strain evidence="2">cv. AL8/78</strain>
    </source>
</reference>
<organism evidence="2 3">
    <name type="scientific">Aegilops tauschii subsp. strangulata</name>
    <name type="common">Goatgrass</name>
    <dbReference type="NCBI Taxonomy" id="200361"/>
    <lineage>
        <taxon>Eukaryota</taxon>
        <taxon>Viridiplantae</taxon>
        <taxon>Streptophyta</taxon>
        <taxon>Embryophyta</taxon>
        <taxon>Tracheophyta</taxon>
        <taxon>Spermatophyta</taxon>
        <taxon>Magnoliopsida</taxon>
        <taxon>Liliopsida</taxon>
        <taxon>Poales</taxon>
        <taxon>Poaceae</taxon>
        <taxon>BOP clade</taxon>
        <taxon>Pooideae</taxon>
        <taxon>Triticodae</taxon>
        <taxon>Triticeae</taxon>
        <taxon>Triticinae</taxon>
        <taxon>Aegilops</taxon>
    </lineage>
</organism>
<dbReference type="Proteomes" id="UP000015105">
    <property type="component" value="Chromosome 1D"/>
</dbReference>
<keyword evidence="3" id="KW-1185">Reference proteome</keyword>
<reference evidence="2" key="3">
    <citation type="journal article" date="2017" name="Nature">
        <title>Genome sequence of the progenitor of the wheat D genome Aegilops tauschii.</title>
        <authorList>
            <person name="Luo M.C."/>
            <person name="Gu Y.Q."/>
            <person name="Puiu D."/>
            <person name="Wang H."/>
            <person name="Twardziok S.O."/>
            <person name="Deal K.R."/>
            <person name="Huo N."/>
            <person name="Zhu T."/>
            <person name="Wang L."/>
            <person name="Wang Y."/>
            <person name="McGuire P.E."/>
            <person name="Liu S."/>
            <person name="Long H."/>
            <person name="Ramasamy R.K."/>
            <person name="Rodriguez J.C."/>
            <person name="Van S.L."/>
            <person name="Yuan L."/>
            <person name="Wang Z."/>
            <person name="Xia Z."/>
            <person name="Xiao L."/>
            <person name="Anderson O.D."/>
            <person name="Ouyang S."/>
            <person name="Liang Y."/>
            <person name="Zimin A.V."/>
            <person name="Pertea G."/>
            <person name="Qi P."/>
            <person name="Bennetzen J.L."/>
            <person name="Dai X."/>
            <person name="Dawson M.W."/>
            <person name="Muller H.G."/>
            <person name="Kugler K."/>
            <person name="Rivarola-Duarte L."/>
            <person name="Spannagl M."/>
            <person name="Mayer K.F.X."/>
            <person name="Lu F.H."/>
            <person name="Bevan M.W."/>
            <person name="Leroy P."/>
            <person name="Li P."/>
            <person name="You F.M."/>
            <person name="Sun Q."/>
            <person name="Liu Z."/>
            <person name="Lyons E."/>
            <person name="Wicker T."/>
            <person name="Salzberg S.L."/>
            <person name="Devos K.M."/>
            <person name="Dvorak J."/>
        </authorList>
    </citation>
    <scope>NUCLEOTIDE SEQUENCE [LARGE SCALE GENOMIC DNA]</scope>
    <source>
        <strain evidence="2">cv. AL8/78</strain>
    </source>
</reference>
<dbReference type="EnsemblPlants" id="AET1Gv21024000.4">
    <property type="protein sequence ID" value="AET1Gv21024000.4"/>
    <property type="gene ID" value="AET1Gv21024000"/>
</dbReference>
<reference evidence="2" key="4">
    <citation type="submission" date="2019-03" db="UniProtKB">
        <authorList>
            <consortium name="EnsemblPlants"/>
        </authorList>
    </citation>
    <scope>IDENTIFICATION</scope>
</reference>
<proteinExistence type="predicted"/>
<reference evidence="3" key="2">
    <citation type="journal article" date="2017" name="Nat. Plants">
        <title>The Aegilops tauschii genome reveals multiple impacts of transposons.</title>
        <authorList>
            <person name="Zhao G."/>
            <person name="Zou C."/>
            <person name="Li K."/>
            <person name="Wang K."/>
            <person name="Li T."/>
            <person name="Gao L."/>
            <person name="Zhang X."/>
            <person name="Wang H."/>
            <person name="Yang Z."/>
            <person name="Liu X."/>
            <person name="Jiang W."/>
            <person name="Mao L."/>
            <person name="Kong X."/>
            <person name="Jiao Y."/>
            <person name="Jia J."/>
        </authorList>
    </citation>
    <scope>NUCLEOTIDE SEQUENCE [LARGE SCALE GENOMIC DNA]</scope>
    <source>
        <strain evidence="3">cv. AL8/78</strain>
    </source>
</reference>
<evidence type="ECO:0000256" key="1">
    <source>
        <dbReference type="SAM" id="MobiDB-lite"/>
    </source>
</evidence>
<evidence type="ECO:0000313" key="3">
    <source>
        <dbReference type="Proteomes" id="UP000015105"/>
    </source>
</evidence>
<accession>A0A453A3D3</accession>
<name>A0A453A3D3_AEGTS</name>
<feature type="region of interest" description="Disordered" evidence="1">
    <location>
        <begin position="1"/>
        <end position="43"/>
    </location>
</feature>